<dbReference type="Proteomes" id="UP001341840">
    <property type="component" value="Unassembled WGS sequence"/>
</dbReference>
<gene>
    <name evidence="3" type="ORF">PIB30_020613</name>
</gene>
<feature type="domain" description="Aminotransferase-like plant mobile" evidence="2">
    <location>
        <begin position="85"/>
        <end position="267"/>
    </location>
</feature>
<comment type="caution">
    <text evidence="3">The sequence shown here is derived from an EMBL/GenBank/DDBJ whole genome shotgun (WGS) entry which is preliminary data.</text>
</comment>
<dbReference type="PANTHER" id="PTHR46033:SF80">
    <property type="entry name" value="PROTEIN MAIN-LIKE 2-LIKE"/>
    <property type="match status" value="1"/>
</dbReference>
<evidence type="ECO:0000313" key="3">
    <source>
        <dbReference type="EMBL" id="MED6132603.1"/>
    </source>
</evidence>
<keyword evidence="1" id="KW-0472">Membrane</keyword>
<sequence>MDKTMKPAFDSADCKVLGDFVEKPTFHMGHTLLRYRLQRRKFPWTSWKSEAPTQVNKVWNKLVFTTLFEEGGDFLSRLEEAGVAKAIRTSASNSRYRHDMSLLWQRWCSQTYTFVTSWGEFSPTLEDVAMLLQLPVFGNLDLTNLYVDLDLRKLARDLLQLDSKKKKCTIKYSYSNWSRYFFGNFLNGEFVPASDDIPVDLKEAAFIAYWLSKYVFLGPADECLSQGVFLLACVIAQGRCVPLAPLYLGSLYARLDHFSEQLKIAHGRFPVLAYIDEIFLQLFLFEHFLRFTLLASFSRSYTSVWRKSLTWRRISASAPIQVLRMYLIFINFILLTLRMIVTGLSLAKIVSRQLGWDQDPKNVEPVFYLVEDLMKKVLFRSVLPEYDPDLVVPFDRIGGITMEYVEYLKCVKKYIRQYEGQFAAEIKSFTSILVKDPYFMTGNLSPTTIASNVSLFVS</sequence>
<evidence type="ECO:0000313" key="4">
    <source>
        <dbReference type="Proteomes" id="UP001341840"/>
    </source>
</evidence>
<name>A0ABU6S983_9FABA</name>
<keyword evidence="1" id="KW-0812">Transmembrane</keyword>
<feature type="transmembrane region" description="Helical" evidence="1">
    <location>
        <begin position="322"/>
        <end position="341"/>
    </location>
</feature>
<dbReference type="EMBL" id="JASCZI010060481">
    <property type="protein sequence ID" value="MED6132603.1"/>
    <property type="molecule type" value="Genomic_DNA"/>
</dbReference>
<dbReference type="PANTHER" id="PTHR46033">
    <property type="entry name" value="PROTEIN MAIN-LIKE 2"/>
    <property type="match status" value="1"/>
</dbReference>
<protein>
    <recommendedName>
        <fullName evidence="2">Aminotransferase-like plant mobile domain-containing protein</fullName>
    </recommendedName>
</protein>
<organism evidence="3 4">
    <name type="scientific">Stylosanthes scabra</name>
    <dbReference type="NCBI Taxonomy" id="79078"/>
    <lineage>
        <taxon>Eukaryota</taxon>
        <taxon>Viridiplantae</taxon>
        <taxon>Streptophyta</taxon>
        <taxon>Embryophyta</taxon>
        <taxon>Tracheophyta</taxon>
        <taxon>Spermatophyta</taxon>
        <taxon>Magnoliopsida</taxon>
        <taxon>eudicotyledons</taxon>
        <taxon>Gunneridae</taxon>
        <taxon>Pentapetalae</taxon>
        <taxon>rosids</taxon>
        <taxon>fabids</taxon>
        <taxon>Fabales</taxon>
        <taxon>Fabaceae</taxon>
        <taxon>Papilionoideae</taxon>
        <taxon>50 kb inversion clade</taxon>
        <taxon>dalbergioids sensu lato</taxon>
        <taxon>Dalbergieae</taxon>
        <taxon>Pterocarpus clade</taxon>
        <taxon>Stylosanthes</taxon>
    </lineage>
</organism>
<reference evidence="3 4" key="1">
    <citation type="journal article" date="2023" name="Plants (Basel)">
        <title>Bridging the Gap: Combining Genomics and Transcriptomics Approaches to Understand Stylosanthes scabra, an Orphan Legume from the Brazilian Caatinga.</title>
        <authorList>
            <person name="Ferreira-Neto J.R.C."/>
            <person name="da Silva M.D."/>
            <person name="Binneck E."/>
            <person name="de Melo N.F."/>
            <person name="da Silva R.H."/>
            <person name="de Melo A.L.T.M."/>
            <person name="Pandolfi V."/>
            <person name="Bustamante F.O."/>
            <person name="Brasileiro-Vidal A.C."/>
            <person name="Benko-Iseppon A.M."/>
        </authorList>
    </citation>
    <scope>NUCLEOTIDE SEQUENCE [LARGE SCALE GENOMIC DNA]</scope>
    <source>
        <tissue evidence="3">Leaves</tissue>
    </source>
</reference>
<keyword evidence="4" id="KW-1185">Reference proteome</keyword>
<evidence type="ECO:0000259" key="2">
    <source>
        <dbReference type="Pfam" id="PF10536"/>
    </source>
</evidence>
<proteinExistence type="predicted"/>
<accession>A0ABU6S983</accession>
<dbReference type="InterPro" id="IPR019557">
    <property type="entry name" value="AminoTfrase-like_pln_mobile"/>
</dbReference>
<keyword evidence="1" id="KW-1133">Transmembrane helix</keyword>
<dbReference type="Pfam" id="PF10536">
    <property type="entry name" value="PMD"/>
    <property type="match status" value="1"/>
</dbReference>
<dbReference type="InterPro" id="IPR044824">
    <property type="entry name" value="MAIN-like"/>
</dbReference>
<evidence type="ECO:0000256" key="1">
    <source>
        <dbReference type="SAM" id="Phobius"/>
    </source>
</evidence>